<organism evidence="2 3">
    <name type="scientific">Nitrospirillum amazonense</name>
    <dbReference type="NCBI Taxonomy" id="28077"/>
    <lineage>
        <taxon>Bacteria</taxon>
        <taxon>Pseudomonadati</taxon>
        <taxon>Pseudomonadota</taxon>
        <taxon>Alphaproteobacteria</taxon>
        <taxon>Rhodospirillales</taxon>
        <taxon>Azospirillaceae</taxon>
        <taxon>Nitrospirillum</taxon>
    </lineage>
</organism>
<name>A0A560F047_9PROT</name>
<comment type="caution">
    <text evidence="2">The sequence shown here is derived from an EMBL/GenBank/DDBJ whole genome shotgun (WGS) entry which is preliminary data.</text>
</comment>
<proteinExistence type="predicted"/>
<dbReference type="Proteomes" id="UP000316545">
    <property type="component" value="Unassembled WGS sequence"/>
</dbReference>
<evidence type="ECO:0000256" key="1">
    <source>
        <dbReference type="SAM" id="Phobius"/>
    </source>
</evidence>
<evidence type="ECO:0000313" key="3">
    <source>
        <dbReference type="Proteomes" id="UP000316545"/>
    </source>
</evidence>
<dbReference type="EMBL" id="VITO01000032">
    <property type="protein sequence ID" value="TWB14977.1"/>
    <property type="molecule type" value="Genomic_DNA"/>
</dbReference>
<evidence type="ECO:0000313" key="2">
    <source>
        <dbReference type="EMBL" id="TWB14977.1"/>
    </source>
</evidence>
<keyword evidence="3" id="KW-1185">Reference proteome</keyword>
<keyword evidence="1" id="KW-0472">Membrane</keyword>
<reference evidence="2 3" key="1">
    <citation type="submission" date="2019-06" db="EMBL/GenBank/DDBJ databases">
        <title>Genomic Encyclopedia of Type Strains, Phase IV (KMG-V): Genome sequencing to study the core and pangenomes of soil and plant-associated prokaryotes.</title>
        <authorList>
            <person name="Whitman W."/>
        </authorList>
    </citation>
    <scope>NUCLEOTIDE SEQUENCE [LARGE SCALE GENOMIC DNA]</scope>
    <source>
        <strain evidence="2 3">BR 11865</strain>
    </source>
</reference>
<feature type="transmembrane region" description="Helical" evidence="1">
    <location>
        <begin position="6"/>
        <end position="29"/>
    </location>
</feature>
<protein>
    <submittedName>
        <fullName evidence="2">Uncharacterized protein</fullName>
    </submittedName>
</protein>
<dbReference type="AlphaFoldDB" id="A0A560F047"/>
<keyword evidence="1" id="KW-1133">Transmembrane helix</keyword>
<accession>A0A560F047</accession>
<keyword evidence="1" id="KW-0812">Transmembrane</keyword>
<gene>
    <name evidence="2" type="ORF">FBZ88_13211</name>
</gene>
<feature type="transmembrane region" description="Helical" evidence="1">
    <location>
        <begin position="41"/>
        <end position="58"/>
    </location>
</feature>
<sequence>MTPAWNTIGGILLGLAVAPLAAAIAWCHLVPGNPVRRNRTYHWLYAGIALAVFLYAWARWGWAQAWPLAVAAPFMIGAALTGFRLCPACGIVSGHVVRHCPRCGAAMKAPDGEGAPP</sequence>
<dbReference type="RefSeq" id="WP_145620334.1">
    <property type="nucleotide sequence ID" value="NZ_JAYNFR010000048.1"/>
</dbReference>